<feature type="transmembrane region" description="Helical" evidence="6">
    <location>
        <begin position="209"/>
        <end position="230"/>
    </location>
</feature>
<keyword evidence="3 6" id="KW-0812">Transmembrane</keyword>
<dbReference type="PANTHER" id="PTHR30250:SF11">
    <property type="entry name" value="O-ANTIGEN TRANSPORTER-RELATED"/>
    <property type="match status" value="1"/>
</dbReference>
<reference evidence="8" key="1">
    <citation type="submission" date="2017-09" db="EMBL/GenBank/DDBJ databases">
        <title>Depth-based differentiation of microbial function through sediment-hosted aquifers and enrichment of novel symbionts in the deep terrestrial subsurface.</title>
        <authorList>
            <person name="Probst A.J."/>
            <person name="Ladd B."/>
            <person name="Jarett J.K."/>
            <person name="Geller-Mcgrath D.E."/>
            <person name="Sieber C.M.K."/>
            <person name="Emerson J.B."/>
            <person name="Anantharaman K."/>
            <person name="Thomas B.C."/>
            <person name="Malmstrom R."/>
            <person name="Stieglmeier M."/>
            <person name="Klingl A."/>
            <person name="Woyke T."/>
            <person name="Ryan C.M."/>
            <person name="Banfield J.F."/>
        </authorList>
    </citation>
    <scope>NUCLEOTIDE SEQUENCE [LARGE SCALE GENOMIC DNA]</scope>
</reference>
<protein>
    <submittedName>
        <fullName evidence="7">Uncharacterized protein</fullName>
    </submittedName>
</protein>
<evidence type="ECO:0000256" key="3">
    <source>
        <dbReference type="ARBA" id="ARBA00022692"/>
    </source>
</evidence>
<feature type="transmembrane region" description="Helical" evidence="6">
    <location>
        <begin position="80"/>
        <end position="106"/>
    </location>
</feature>
<gene>
    <name evidence="7" type="ORF">COT65_00220</name>
</gene>
<evidence type="ECO:0000256" key="5">
    <source>
        <dbReference type="ARBA" id="ARBA00023136"/>
    </source>
</evidence>
<feature type="transmembrane region" description="Helical" evidence="6">
    <location>
        <begin position="297"/>
        <end position="319"/>
    </location>
</feature>
<comment type="caution">
    <text evidence="7">The sequence shown here is derived from an EMBL/GenBank/DDBJ whole genome shotgun (WGS) entry which is preliminary data.</text>
</comment>
<dbReference type="AlphaFoldDB" id="A0A2H0WNJ8"/>
<evidence type="ECO:0000256" key="6">
    <source>
        <dbReference type="SAM" id="Phobius"/>
    </source>
</evidence>
<dbReference type="Proteomes" id="UP000230033">
    <property type="component" value="Unassembled WGS sequence"/>
</dbReference>
<feature type="transmembrane region" description="Helical" evidence="6">
    <location>
        <begin position="44"/>
        <end position="68"/>
    </location>
</feature>
<feature type="transmembrane region" description="Helical" evidence="6">
    <location>
        <begin position="250"/>
        <end position="276"/>
    </location>
</feature>
<feature type="transmembrane region" description="Helical" evidence="6">
    <location>
        <begin position="339"/>
        <end position="358"/>
    </location>
</feature>
<comment type="subcellular location">
    <subcellularLocation>
        <location evidence="1">Cell membrane</location>
        <topology evidence="1">Multi-pass membrane protein</topology>
    </subcellularLocation>
</comment>
<keyword evidence="4 6" id="KW-1133">Transmembrane helix</keyword>
<feature type="transmembrane region" description="Helical" evidence="6">
    <location>
        <begin position="365"/>
        <end position="384"/>
    </location>
</feature>
<feature type="transmembrane region" description="Helical" evidence="6">
    <location>
        <begin position="12"/>
        <end position="32"/>
    </location>
</feature>
<evidence type="ECO:0000313" key="7">
    <source>
        <dbReference type="EMBL" id="PIS14211.1"/>
    </source>
</evidence>
<feature type="transmembrane region" description="Helical" evidence="6">
    <location>
        <begin position="118"/>
        <end position="140"/>
    </location>
</feature>
<feature type="transmembrane region" description="Helical" evidence="6">
    <location>
        <begin position="174"/>
        <end position="197"/>
    </location>
</feature>
<organism evidence="7 8">
    <name type="scientific">Candidatus Shapirobacteria bacterium CG09_land_8_20_14_0_10_47_13</name>
    <dbReference type="NCBI Taxonomy" id="1974481"/>
    <lineage>
        <taxon>Bacteria</taxon>
        <taxon>Candidatus Shapironibacteriota</taxon>
    </lineage>
</organism>
<accession>A0A2H0WNJ8</accession>
<dbReference type="CDD" id="cd13128">
    <property type="entry name" value="MATE_Wzx_like"/>
    <property type="match status" value="1"/>
</dbReference>
<dbReference type="InterPro" id="IPR002797">
    <property type="entry name" value="Polysacc_synth"/>
</dbReference>
<evidence type="ECO:0000256" key="1">
    <source>
        <dbReference type="ARBA" id="ARBA00004651"/>
    </source>
</evidence>
<keyword evidence="5 6" id="KW-0472">Membrane</keyword>
<evidence type="ECO:0000256" key="2">
    <source>
        <dbReference type="ARBA" id="ARBA00022475"/>
    </source>
</evidence>
<dbReference type="InterPro" id="IPR050833">
    <property type="entry name" value="Poly_Biosynth_Transport"/>
</dbReference>
<name>A0A2H0WNJ8_9BACT</name>
<dbReference type="Pfam" id="PF01943">
    <property type="entry name" value="Polysacc_synt"/>
    <property type="match status" value="1"/>
</dbReference>
<proteinExistence type="predicted"/>
<dbReference type="EMBL" id="PEZJ01000003">
    <property type="protein sequence ID" value="PIS14211.1"/>
    <property type="molecule type" value="Genomic_DNA"/>
</dbReference>
<feature type="transmembrane region" description="Helical" evidence="6">
    <location>
        <begin position="390"/>
        <end position="413"/>
    </location>
</feature>
<evidence type="ECO:0000313" key="8">
    <source>
        <dbReference type="Proteomes" id="UP000230033"/>
    </source>
</evidence>
<keyword evidence="2" id="KW-1003">Cell membrane</keyword>
<feature type="transmembrane region" description="Helical" evidence="6">
    <location>
        <begin position="147"/>
        <end position="168"/>
    </location>
</feature>
<dbReference type="PANTHER" id="PTHR30250">
    <property type="entry name" value="PST FAMILY PREDICTED COLANIC ACID TRANSPORTER"/>
    <property type="match status" value="1"/>
</dbReference>
<dbReference type="GO" id="GO:0005886">
    <property type="term" value="C:plasma membrane"/>
    <property type="evidence" value="ECO:0007669"/>
    <property type="project" value="UniProtKB-SubCell"/>
</dbReference>
<sequence>MSLSQKVALNTIVQVAAKIITVLTTLITTILLTGYLGKEGYGDYIFVITLAILFGSLADWGTATIGVREVSKNKDQSPQWLANLFILRLGLSLAAAVLLMLVSWVMPLPTKDPQPLRQVIQMAGLIVFLVATKASFLIVFQVKLQMYKAALVDIFGSLLILLFSWLAIQKGLGLAPLVWAVIGAGFVSALAAAALAFKTVKYIFVFDAGMVRKIISESLPMGAILMLFTIDNKIDTVMLGMMKGSGPVGIYGIAYRVYDVLILGAAYLMNALLPVISQYSDLGKWSGKLRQIYQQSFDILLLGGAVILVVIWAAAPLIVRILTQQKFNDFGDAVPVLRILTLAMFISYFNHLTGYTIVALGKQRPYFWVAGGALVFNVALNLLVIPRFSYFGAAWVTVLSEGLVLMITTFFIFRILKIIPSIFEFPKTALQIIKGKGKIF</sequence>
<evidence type="ECO:0000256" key="4">
    <source>
        <dbReference type="ARBA" id="ARBA00022989"/>
    </source>
</evidence>